<proteinExistence type="inferred from homology"/>
<feature type="binding site" evidence="11">
    <location>
        <begin position="245"/>
        <end position="246"/>
    </location>
    <ligand>
        <name>substrate</name>
    </ligand>
</feature>
<feature type="binding site" evidence="11">
    <location>
        <position position="244"/>
    </location>
    <ligand>
        <name>FMN</name>
        <dbReference type="ChEBI" id="CHEBI:58210"/>
    </ligand>
</feature>
<feature type="binding site" evidence="11">
    <location>
        <position position="295"/>
    </location>
    <ligand>
        <name>FMN</name>
        <dbReference type="ChEBI" id="CHEBI:58210"/>
    </ligand>
</feature>
<feature type="binding site" evidence="11">
    <location>
        <position position="176"/>
    </location>
    <ligand>
        <name>substrate</name>
    </ligand>
</feature>
<dbReference type="PROSITE" id="PS00911">
    <property type="entry name" value="DHODEHASE_1"/>
    <property type="match status" value="1"/>
</dbReference>
<comment type="catalytic activity">
    <reaction evidence="10 11">
        <text>(S)-dihydroorotate + a quinone = orotate + a quinol</text>
        <dbReference type="Rhea" id="RHEA:30187"/>
        <dbReference type="ChEBI" id="CHEBI:24646"/>
        <dbReference type="ChEBI" id="CHEBI:30839"/>
        <dbReference type="ChEBI" id="CHEBI:30864"/>
        <dbReference type="ChEBI" id="CHEBI:132124"/>
        <dbReference type="EC" id="1.3.5.2"/>
    </reaction>
</comment>
<keyword evidence="11" id="KW-1003">Cell membrane</keyword>
<comment type="cofactor">
    <cofactor evidence="11">
        <name>FMN</name>
        <dbReference type="ChEBI" id="CHEBI:58210"/>
    </cofactor>
    <text evidence="11">Binds 1 FMN per subunit.</text>
</comment>
<comment type="caution">
    <text evidence="13">The sequence shown here is derived from an EMBL/GenBank/DDBJ whole genome shotgun (WGS) entry which is preliminary data.</text>
</comment>
<keyword evidence="14" id="KW-1185">Reference proteome</keyword>
<dbReference type="NCBIfam" id="NF003646">
    <property type="entry name" value="PRK05286.1-4"/>
    <property type="match status" value="1"/>
</dbReference>
<evidence type="ECO:0000256" key="10">
    <source>
        <dbReference type="ARBA" id="ARBA00048639"/>
    </source>
</evidence>
<feature type="binding site" evidence="11">
    <location>
        <position position="216"/>
    </location>
    <ligand>
        <name>FMN</name>
        <dbReference type="ChEBI" id="CHEBI:58210"/>
    </ligand>
</feature>
<feature type="binding site" evidence="11">
    <location>
        <position position="138"/>
    </location>
    <ligand>
        <name>FMN</name>
        <dbReference type="ChEBI" id="CHEBI:58210"/>
    </ligand>
</feature>
<dbReference type="InterPro" id="IPR001295">
    <property type="entry name" value="Dihydroorotate_DH_CS"/>
</dbReference>
<dbReference type="PROSITE" id="PS00912">
    <property type="entry name" value="DHODEHASE_2"/>
    <property type="match status" value="1"/>
</dbReference>
<feature type="binding site" evidence="11">
    <location>
        <position position="85"/>
    </location>
    <ligand>
        <name>FMN</name>
        <dbReference type="ChEBI" id="CHEBI:58210"/>
    </ligand>
</feature>
<comment type="subcellular location">
    <subcellularLocation>
        <location evidence="11">Cell membrane</location>
        <topology evidence="11">Peripheral membrane protein</topology>
    </subcellularLocation>
    <subcellularLocation>
        <location evidence="2">Membrane</location>
    </subcellularLocation>
</comment>
<dbReference type="Gene3D" id="3.20.20.70">
    <property type="entry name" value="Aldolase class I"/>
    <property type="match status" value="1"/>
</dbReference>
<evidence type="ECO:0000256" key="5">
    <source>
        <dbReference type="ARBA" id="ARBA00022630"/>
    </source>
</evidence>
<dbReference type="InterPro" id="IPR013785">
    <property type="entry name" value="Aldolase_TIM"/>
</dbReference>
<evidence type="ECO:0000256" key="6">
    <source>
        <dbReference type="ARBA" id="ARBA00022643"/>
    </source>
</evidence>
<accession>A0ABS6ZSB4</accession>
<dbReference type="NCBIfam" id="NF003652">
    <property type="entry name" value="PRK05286.2-5"/>
    <property type="match status" value="1"/>
</dbReference>
<comment type="pathway">
    <text evidence="3 11">Pyrimidine metabolism; UMP biosynthesis via de novo pathway; orotate from (S)-dihydroorotate (quinone route): step 1/1.</text>
</comment>
<dbReference type="EC" id="1.3.5.2" evidence="11"/>
<dbReference type="InterPro" id="IPR005720">
    <property type="entry name" value="Dihydroorotate_DH_cat"/>
</dbReference>
<evidence type="ECO:0000259" key="12">
    <source>
        <dbReference type="Pfam" id="PF01180"/>
    </source>
</evidence>
<dbReference type="Pfam" id="PF01180">
    <property type="entry name" value="DHO_dh"/>
    <property type="match status" value="1"/>
</dbReference>
<evidence type="ECO:0000256" key="3">
    <source>
        <dbReference type="ARBA" id="ARBA00005161"/>
    </source>
</evidence>
<evidence type="ECO:0000256" key="4">
    <source>
        <dbReference type="ARBA" id="ARBA00005359"/>
    </source>
</evidence>
<evidence type="ECO:0000256" key="7">
    <source>
        <dbReference type="ARBA" id="ARBA00022975"/>
    </source>
</evidence>
<dbReference type="RefSeq" id="WP_219792768.1">
    <property type="nucleotide sequence ID" value="NZ_JAHYCA010000005.1"/>
</dbReference>
<feature type="binding site" evidence="11">
    <location>
        <position position="267"/>
    </location>
    <ligand>
        <name>FMN</name>
        <dbReference type="ChEBI" id="CHEBI:58210"/>
    </ligand>
</feature>
<evidence type="ECO:0000256" key="9">
    <source>
        <dbReference type="ARBA" id="ARBA00023136"/>
    </source>
</evidence>
<organism evidence="13 14">
    <name type="scientific">Billgrantia antri</name>
    <dbReference type="NCBI Taxonomy" id="2846777"/>
    <lineage>
        <taxon>Bacteria</taxon>
        <taxon>Pseudomonadati</taxon>
        <taxon>Pseudomonadota</taxon>
        <taxon>Gammaproteobacteria</taxon>
        <taxon>Oceanospirillales</taxon>
        <taxon>Halomonadaceae</taxon>
        <taxon>Billgrantia</taxon>
    </lineage>
</organism>
<dbReference type="HAMAP" id="MF_00225">
    <property type="entry name" value="DHO_dh_type2"/>
    <property type="match status" value="1"/>
</dbReference>
<dbReference type="PIRSF" id="PIRSF000164">
    <property type="entry name" value="DHO_oxidase"/>
    <property type="match status" value="1"/>
</dbReference>
<dbReference type="NCBIfam" id="TIGR01036">
    <property type="entry name" value="pyrD_sub2"/>
    <property type="match status" value="1"/>
</dbReference>
<dbReference type="NCBIfam" id="NF003645">
    <property type="entry name" value="PRK05286.1-2"/>
    <property type="match status" value="1"/>
</dbReference>
<keyword evidence="9 11" id="KW-0472">Membrane</keyword>
<evidence type="ECO:0000256" key="11">
    <source>
        <dbReference type="HAMAP-Rule" id="MF_00225"/>
    </source>
</evidence>
<dbReference type="Proteomes" id="UP000769617">
    <property type="component" value="Unassembled WGS sequence"/>
</dbReference>
<evidence type="ECO:0000313" key="13">
    <source>
        <dbReference type="EMBL" id="MBW6392327.1"/>
    </source>
</evidence>
<feature type="domain" description="Dihydroorotate dehydrogenase catalytic" evidence="12">
    <location>
        <begin position="46"/>
        <end position="335"/>
    </location>
</feature>
<dbReference type="InterPro" id="IPR005719">
    <property type="entry name" value="Dihydroorotate_DH_2"/>
</dbReference>
<evidence type="ECO:0000256" key="1">
    <source>
        <dbReference type="ARBA" id="ARBA00003125"/>
    </source>
</evidence>
<gene>
    <name evidence="11" type="primary">pyrD</name>
    <name evidence="13" type="ORF">KPL81_14330</name>
</gene>
<feature type="binding site" evidence="11">
    <location>
        <begin position="61"/>
        <end position="65"/>
    </location>
    <ligand>
        <name>FMN</name>
        <dbReference type="ChEBI" id="CHEBI:58210"/>
    </ligand>
</feature>
<sequence>MYALARSILFRLDAETAHGHALSALDLAHRFKLAGLLGEARVDDPVELMGLRFPNRVGLAAGLDKNADHLDALGALGFGFVEVGTVTPKAQEGNPRPRLFRLPERGAIINRMGFNNAGVDHLVERVKASRFDGVVGINIGKNLTTPVERAVDDYLTCLEKVHAHADYVTVNISSPNTPGLRNLQFGEHLDTLLGTLREAGSRLDQAAGRRVPLAVKIAPDMSTEEVGLVAESIAASGIDAVIATNTTVSREAVTGLAHADEQGGLSGRPVFEPSNRVIRELRRHLPELPIVGVGGIDSGEAAVAKLEAGADLVQLYSGFIYRGPALVAECARALKAAGAHGEGEIR</sequence>
<keyword evidence="6 11" id="KW-0288">FMN</keyword>
<comment type="similarity">
    <text evidence="4 11">Belongs to the dihydroorotate dehydrogenase family. Type 2 subfamily.</text>
</comment>
<dbReference type="PANTHER" id="PTHR48109:SF4">
    <property type="entry name" value="DIHYDROOROTATE DEHYDROGENASE (QUINONE), MITOCHONDRIAL"/>
    <property type="match status" value="1"/>
</dbReference>
<keyword evidence="7 11" id="KW-0665">Pyrimidine biosynthesis</keyword>
<protein>
    <recommendedName>
        <fullName evidence="11">Dihydroorotate dehydrogenase (quinone)</fullName>
        <ecNumber evidence="11">1.3.5.2</ecNumber>
    </recommendedName>
    <alternativeName>
        <fullName evidence="11">DHOdehase</fullName>
        <shortName evidence="11">DHOD</shortName>
        <shortName evidence="11">DHODase</shortName>
    </alternativeName>
    <alternativeName>
        <fullName evidence="11">Dihydroorotate oxidase</fullName>
    </alternativeName>
</protein>
<dbReference type="EMBL" id="JAHYCA010000005">
    <property type="protein sequence ID" value="MBW6392327.1"/>
    <property type="molecule type" value="Genomic_DNA"/>
</dbReference>
<dbReference type="InterPro" id="IPR050074">
    <property type="entry name" value="DHO_dehydrogenase"/>
</dbReference>
<dbReference type="PANTHER" id="PTHR48109">
    <property type="entry name" value="DIHYDROOROTATE DEHYDROGENASE (QUINONE), MITOCHONDRIAL-RELATED"/>
    <property type="match status" value="1"/>
</dbReference>
<comment type="subunit">
    <text evidence="11">Monomer.</text>
</comment>
<dbReference type="InterPro" id="IPR012135">
    <property type="entry name" value="Dihydroorotate_DH_1_2"/>
</dbReference>
<evidence type="ECO:0000256" key="8">
    <source>
        <dbReference type="ARBA" id="ARBA00023002"/>
    </source>
</evidence>
<feature type="active site" description="Nucleophile" evidence="11">
    <location>
        <position position="174"/>
    </location>
</feature>
<evidence type="ECO:0000313" key="14">
    <source>
        <dbReference type="Proteomes" id="UP000769617"/>
    </source>
</evidence>
<reference evidence="13 14" key="1">
    <citation type="submission" date="2021-07" db="EMBL/GenBank/DDBJ databases">
        <authorList>
            <person name="So Y."/>
        </authorList>
    </citation>
    <scope>NUCLEOTIDE SEQUENCE [LARGE SCALE GENOMIC DNA]</scope>
    <source>
        <strain evidence="13 14">Y3S6</strain>
    </source>
</reference>
<feature type="binding site" evidence="11">
    <location>
        <position position="65"/>
    </location>
    <ligand>
        <name>substrate</name>
    </ligand>
</feature>
<feature type="binding site" evidence="11">
    <location>
        <position position="171"/>
    </location>
    <ligand>
        <name>FMN</name>
        <dbReference type="ChEBI" id="CHEBI:58210"/>
    </ligand>
</feature>
<keyword evidence="8 11" id="KW-0560">Oxidoreductase</keyword>
<feature type="binding site" evidence="11">
    <location>
        <position position="171"/>
    </location>
    <ligand>
        <name>substrate</name>
    </ligand>
</feature>
<feature type="binding site" evidence="11">
    <location>
        <begin position="316"/>
        <end position="317"/>
    </location>
    <ligand>
        <name>FMN</name>
        <dbReference type="ChEBI" id="CHEBI:58210"/>
    </ligand>
</feature>
<feature type="binding site" evidence="11">
    <location>
        <begin position="110"/>
        <end position="114"/>
    </location>
    <ligand>
        <name>substrate</name>
    </ligand>
</feature>
<comment type="function">
    <text evidence="1 11">Catalyzes the conversion of dihydroorotate to orotate with quinone as electron acceptor.</text>
</comment>
<dbReference type="CDD" id="cd04738">
    <property type="entry name" value="DHOD_2_like"/>
    <property type="match status" value="1"/>
</dbReference>
<dbReference type="SUPFAM" id="SSF51395">
    <property type="entry name" value="FMN-linked oxidoreductases"/>
    <property type="match status" value="1"/>
</dbReference>
<evidence type="ECO:0000256" key="2">
    <source>
        <dbReference type="ARBA" id="ARBA00004370"/>
    </source>
</evidence>
<name>A0ABS6ZSB4_9GAMM</name>
<keyword evidence="5 11" id="KW-0285">Flavoprotein</keyword>
<dbReference type="GO" id="GO:0106430">
    <property type="term" value="F:dihydroorotate dehydrogenase (quinone) activity"/>
    <property type="evidence" value="ECO:0007669"/>
    <property type="project" value="UniProtKB-EC"/>
</dbReference>
<dbReference type="NCBIfam" id="NF003644">
    <property type="entry name" value="PRK05286.1-1"/>
    <property type="match status" value="1"/>
</dbReference>